<dbReference type="OrthoDB" id="2680262at2"/>
<accession>A0A1G8EVH9</accession>
<dbReference type="RefSeq" id="WP_057899074.1">
    <property type="nucleotide sequence ID" value="NZ_FNDE01000049.1"/>
</dbReference>
<dbReference type="AlphaFoldDB" id="A0A1G8EVH9"/>
<reference evidence="1 2" key="1">
    <citation type="submission" date="2016-10" db="EMBL/GenBank/DDBJ databases">
        <authorList>
            <person name="de Groot N.N."/>
        </authorList>
    </citation>
    <scope>NUCLEOTIDE SEQUENCE [LARGE SCALE GENOMIC DNA]</scope>
    <source>
        <strain evidence="1 2">L 420-91</strain>
    </source>
</reference>
<evidence type="ECO:0000313" key="2">
    <source>
        <dbReference type="Proteomes" id="UP000198956"/>
    </source>
</evidence>
<proteinExistence type="predicted"/>
<protein>
    <recommendedName>
        <fullName evidence="3">Cell-wall binding lipoprotein</fullName>
    </recommendedName>
</protein>
<evidence type="ECO:0008006" key="3">
    <source>
        <dbReference type="Google" id="ProtNLM"/>
    </source>
</evidence>
<name>A0A1G8EVH9_ANETH</name>
<gene>
    <name evidence="1" type="ORF">SAMN04489735_104920</name>
</gene>
<evidence type="ECO:0000313" key="1">
    <source>
        <dbReference type="EMBL" id="SDH73932.1"/>
    </source>
</evidence>
<sequence length="194" mass="22026">MEKQKKGERFVRSAGLVATAALLLLTGCTTKENLPTDNELSAKIAEKQEQKRKEKITNTKEELDRYFASLASHTEQLHAERAALLKAFAALSEQKLTEQQTRAKVHSAISAYEAKLKDLQEMQVPAYQEIQDFHQEMYSAMSRYVPVMKKAEKGLRTKNASLLKEAEKEMHALDVKAKQVIEKTAKLHVKIRTN</sequence>
<dbReference type="PROSITE" id="PS51257">
    <property type="entry name" value="PROKAR_LIPOPROTEIN"/>
    <property type="match status" value="1"/>
</dbReference>
<dbReference type="EMBL" id="FNDE01000049">
    <property type="protein sequence ID" value="SDH73932.1"/>
    <property type="molecule type" value="Genomic_DNA"/>
</dbReference>
<organism evidence="1 2">
    <name type="scientific">Aneurinibacillus thermoaerophilus</name>
    <dbReference type="NCBI Taxonomy" id="143495"/>
    <lineage>
        <taxon>Bacteria</taxon>
        <taxon>Bacillati</taxon>
        <taxon>Bacillota</taxon>
        <taxon>Bacilli</taxon>
        <taxon>Bacillales</taxon>
        <taxon>Paenibacillaceae</taxon>
        <taxon>Aneurinibacillus group</taxon>
        <taxon>Aneurinibacillus</taxon>
    </lineage>
</organism>
<dbReference type="Proteomes" id="UP000198956">
    <property type="component" value="Unassembled WGS sequence"/>
</dbReference>